<evidence type="ECO:0000313" key="3">
    <source>
        <dbReference type="Proteomes" id="UP000051586"/>
    </source>
</evidence>
<dbReference type="InterPro" id="IPR004038">
    <property type="entry name" value="Ribosomal_eL8/eL30/eS12/Gad45"/>
</dbReference>
<sequence>MKNYDKVVNLLGIARRAGKIISGEEIVLAGIKNGSVAFLFLASDAGLATAKKIQNKCQYYQIPSCTALSKAALSTAIGQQRTIVAVTDQGFARKINELIKE</sequence>
<proteinExistence type="predicted"/>
<dbReference type="RefSeq" id="WP_009167244.1">
    <property type="nucleotide sequence ID" value="NZ_AYZI01000005.1"/>
</dbReference>
<dbReference type="SUPFAM" id="SSF55315">
    <property type="entry name" value="L30e-like"/>
    <property type="match status" value="1"/>
</dbReference>
<protein>
    <recommendedName>
        <fullName evidence="1">Ribosomal protein eL8/eL30/eS12/Gadd45 domain-containing protein</fullName>
    </recommendedName>
</protein>
<evidence type="ECO:0000259" key="1">
    <source>
        <dbReference type="Pfam" id="PF01248"/>
    </source>
</evidence>
<reference evidence="2 3" key="1">
    <citation type="journal article" date="2015" name="Genome Announc.">
        <title>Expanding the biotechnology potential of lactobacilli through comparative genomics of 213 strains and associated genera.</title>
        <authorList>
            <person name="Sun Z."/>
            <person name="Harris H.M."/>
            <person name="McCann A."/>
            <person name="Guo C."/>
            <person name="Argimon S."/>
            <person name="Zhang W."/>
            <person name="Yang X."/>
            <person name="Jeffery I.B."/>
            <person name="Cooney J.C."/>
            <person name="Kagawa T.F."/>
            <person name="Liu W."/>
            <person name="Song Y."/>
            <person name="Salvetti E."/>
            <person name="Wrobel A."/>
            <person name="Rasinkangas P."/>
            <person name="Parkhill J."/>
            <person name="Rea M.C."/>
            <person name="O'Sullivan O."/>
            <person name="Ritari J."/>
            <person name="Douillard F.P."/>
            <person name="Paul Ross R."/>
            <person name="Yang R."/>
            <person name="Briner A.E."/>
            <person name="Felis G.E."/>
            <person name="de Vos W.M."/>
            <person name="Barrangou R."/>
            <person name="Klaenhammer T.R."/>
            <person name="Caufield P.W."/>
            <person name="Cui Y."/>
            <person name="Zhang H."/>
            <person name="O'Toole P.W."/>
        </authorList>
    </citation>
    <scope>NUCLEOTIDE SEQUENCE [LARGE SCALE GENOMIC DNA]</scope>
    <source>
        <strain evidence="2 3">DSM 22689</strain>
    </source>
</reference>
<dbReference type="EMBL" id="AYZI01000005">
    <property type="protein sequence ID" value="KRM91397.1"/>
    <property type="molecule type" value="Genomic_DNA"/>
</dbReference>
<dbReference type="NCBIfam" id="NF005585">
    <property type="entry name" value="PRK07283.1"/>
    <property type="match status" value="1"/>
</dbReference>
<dbReference type="Gene3D" id="3.30.1330.30">
    <property type="match status" value="1"/>
</dbReference>
<dbReference type="Proteomes" id="UP000051586">
    <property type="component" value="Unassembled WGS sequence"/>
</dbReference>
<dbReference type="STRING" id="1423745.GCA_001311215_00351"/>
<evidence type="ECO:0000313" key="2">
    <source>
        <dbReference type="EMBL" id="KRM91397.1"/>
    </source>
</evidence>
<accession>A0A0R2CJ73</accession>
<dbReference type="AlphaFoldDB" id="A0A0R2CJ73"/>
<dbReference type="Pfam" id="PF01248">
    <property type="entry name" value="Ribosomal_L7Ae"/>
    <property type="match status" value="1"/>
</dbReference>
<dbReference type="InterPro" id="IPR029064">
    <property type="entry name" value="Ribosomal_eL30-like_sf"/>
</dbReference>
<organism evidence="2 3">
    <name type="scientific">Fructilactobacillus florum DSM 22689 = JCM 16035</name>
    <dbReference type="NCBI Taxonomy" id="1423745"/>
    <lineage>
        <taxon>Bacteria</taxon>
        <taxon>Bacillati</taxon>
        <taxon>Bacillota</taxon>
        <taxon>Bacilli</taxon>
        <taxon>Lactobacillales</taxon>
        <taxon>Lactobacillaceae</taxon>
        <taxon>Fructilactobacillus</taxon>
    </lineage>
</organism>
<name>A0A0R2CJ73_9LACO</name>
<feature type="domain" description="Ribosomal protein eL8/eL30/eS12/Gadd45" evidence="1">
    <location>
        <begin position="6"/>
        <end position="93"/>
    </location>
</feature>
<gene>
    <name evidence="2" type="ORF">FC87_GL000908</name>
</gene>
<comment type="caution">
    <text evidence="2">The sequence shown here is derived from an EMBL/GenBank/DDBJ whole genome shotgun (WGS) entry which is preliminary data.</text>
</comment>
<dbReference type="PATRIC" id="fig|1423745.4.peg.969"/>